<dbReference type="HAMAP" id="MF_00656">
    <property type="entry name" value="PQQ_syn_PqqA"/>
    <property type="match status" value="1"/>
</dbReference>
<comment type="similarity">
    <text evidence="2 5">Belongs to the PqqA family.</text>
</comment>
<dbReference type="RefSeq" id="WP_076630733.1">
    <property type="nucleotide sequence ID" value="NZ_BMWT01000012.1"/>
</dbReference>
<dbReference type="NCBIfam" id="TIGR02107">
    <property type="entry name" value="PQQ_syn_pqqA"/>
    <property type="match status" value="1"/>
</dbReference>
<dbReference type="Proteomes" id="UP000186336">
    <property type="component" value="Plasmid pDOK1-4-4"/>
</dbReference>
<evidence type="ECO:0000313" key="7">
    <source>
        <dbReference type="Proteomes" id="UP000186336"/>
    </source>
</evidence>
<geneLocation type="plasmid" evidence="6 7">
    <name>pDOK1-4-4</name>
</geneLocation>
<dbReference type="EMBL" id="CP019316">
    <property type="protein sequence ID" value="APX14253.1"/>
    <property type="molecule type" value="Genomic_DNA"/>
</dbReference>
<reference evidence="6 7" key="1">
    <citation type="submission" date="2017-01" db="EMBL/GenBank/DDBJ databases">
        <title>Complete genome of Tateyamaria omphalii DOK1-4 isolated from seawater in Dokdo.</title>
        <authorList>
            <person name="Kim J.H."/>
            <person name="Chi W.-J."/>
        </authorList>
    </citation>
    <scope>NUCLEOTIDE SEQUENCE [LARGE SCALE GENOMIC DNA]</scope>
    <source>
        <strain evidence="6 7">DOK1-4</strain>
        <plasmid evidence="6 7">pDOK1-4-4</plasmid>
    </source>
</reference>
<evidence type="ECO:0000256" key="1">
    <source>
        <dbReference type="ARBA" id="ARBA00004886"/>
    </source>
</evidence>
<dbReference type="AlphaFoldDB" id="A0A1P8N1R9"/>
<dbReference type="UniPathway" id="UPA00539"/>
<dbReference type="OrthoDB" id="8163745at2"/>
<accession>A0A1P8N1R9</accession>
<keyword evidence="4 5" id="KW-0884">PQQ biosynthesis</keyword>
<evidence type="ECO:0000313" key="6">
    <source>
        <dbReference type="EMBL" id="APX14253.1"/>
    </source>
</evidence>
<sequence>MAWTKPKAREVKCGMEINMYGPGEDDDRGAERDVI</sequence>
<evidence type="ECO:0000256" key="5">
    <source>
        <dbReference type="HAMAP-Rule" id="MF_00656"/>
    </source>
</evidence>
<evidence type="ECO:0000256" key="2">
    <source>
        <dbReference type="ARBA" id="ARBA00009325"/>
    </source>
</evidence>
<comment type="function">
    <text evidence="5">Required for coenzyme pyrroloquinoline quinone (PQQ) biosynthesis. PQQ is probably formed by cross-linking a specific glutamate to a specific tyrosine residue and excising these residues from the peptide.</text>
</comment>
<organism evidence="6 7">
    <name type="scientific">Tateyamaria omphalii</name>
    <dbReference type="NCBI Taxonomy" id="299262"/>
    <lineage>
        <taxon>Bacteria</taxon>
        <taxon>Pseudomonadati</taxon>
        <taxon>Pseudomonadota</taxon>
        <taxon>Alphaproteobacteria</taxon>
        <taxon>Rhodobacterales</taxon>
        <taxon>Roseobacteraceae</taxon>
        <taxon>Tateyamaria</taxon>
    </lineage>
</organism>
<keyword evidence="6" id="KW-0614">Plasmid</keyword>
<comment type="pathway">
    <text evidence="1 5">Cofactor biosynthesis; pyrroloquinoline quinone biosynthesis.</text>
</comment>
<dbReference type="GO" id="GO:0018189">
    <property type="term" value="P:pyrroloquinoline quinone biosynthetic process"/>
    <property type="evidence" value="ECO:0007669"/>
    <property type="project" value="UniProtKB-UniRule"/>
</dbReference>
<dbReference type="InterPro" id="IPR011725">
    <property type="entry name" value="PQQ_synth_PqqA"/>
</dbReference>
<keyword evidence="7" id="KW-1185">Reference proteome</keyword>
<dbReference type="KEGG" id="tom:BWR18_20595"/>
<name>A0A1P8N1R9_9RHOB</name>
<evidence type="ECO:0000256" key="3">
    <source>
        <dbReference type="ARBA" id="ARBA00015086"/>
    </source>
</evidence>
<gene>
    <name evidence="5" type="primary">pqqA</name>
    <name evidence="6" type="ORF">BWR18_20595</name>
</gene>
<proteinExistence type="inferred from homology"/>
<protein>
    <recommendedName>
        <fullName evidence="3 5">Coenzyme PQQ synthesis protein A</fullName>
    </recommendedName>
    <alternativeName>
        <fullName evidence="5">Pyrroloquinoline quinone biosynthesis protein A</fullName>
    </alternativeName>
</protein>
<evidence type="ECO:0000256" key="4">
    <source>
        <dbReference type="ARBA" id="ARBA00022905"/>
    </source>
</evidence>
<dbReference type="Pfam" id="PF08042">
    <property type="entry name" value="PqqA"/>
    <property type="match status" value="1"/>
</dbReference>
<feature type="cross-link" description="Pyrroloquinoline quinone (Glu-Tyr)" evidence="5">
    <location>
        <begin position="16"/>
        <end position="20"/>
    </location>
</feature>